<reference evidence="1 2" key="1">
    <citation type="submission" date="2022-07" db="EMBL/GenBank/DDBJ databases">
        <title>Bombella genomes.</title>
        <authorList>
            <person name="Harer L."/>
            <person name="Styblova S."/>
            <person name="Ehrmann M."/>
        </authorList>
    </citation>
    <scope>NUCLEOTIDE SEQUENCE [LARGE SCALE GENOMIC DNA]</scope>
    <source>
        <strain evidence="1 2">TMW 2.2556</strain>
    </source>
</reference>
<accession>A0ABT3WKP9</accession>
<dbReference type="SUPFAM" id="SSF51556">
    <property type="entry name" value="Metallo-dependent hydrolases"/>
    <property type="match status" value="1"/>
</dbReference>
<dbReference type="RefSeq" id="WP_266137603.1">
    <property type="nucleotide sequence ID" value="NZ_JANIDX010000003.1"/>
</dbReference>
<gene>
    <name evidence="1" type="ORF">NQF89_04385</name>
</gene>
<protein>
    <recommendedName>
        <fullName evidence="3">Adenosine deaminase</fullName>
    </recommendedName>
</protein>
<dbReference type="Proteomes" id="UP001165575">
    <property type="component" value="Unassembled WGS sequence"/>
</dbReference>
<dbReference type="InterPro" id="IPR006330">
    <property type="entry name" value="Ado/ade_deaminase"/>
</dbReference>
<dbReference type="PANTHER" id="PTHR11409:SF43">
    <property type="entry name" value="ADENOSINE DEAMINASE"/>
    <property type="match status" value="1"/>
</dbReference>
<name>A0ABT3WKP9_9PROT</name>
<proteinExistence type="predicted"/>
<dbReference type="Gene3D" id="3.20.20.140">
    <property type="entry name" value="Metal-dependent hydrolases"/>
    <property type="match status" value="2"/>
</dbReference>
<evidence type="ECO:0000313" key="1">
    <source>
        <dbReference type="EMBL" id="MCX5619660.1"/>
    </source>
</evidence>
<sequence>MDYYSRDALLEDHLIALAKASFSHTSLLTRLNQFNAKDYGPKVLNAFWKQKNERKDIERIFLEDRFLNFRQLYSALTDEAIENKVAWLIEALGKSTFPLKKEEINNPISSLPFLLQKLGDVFLVEGHDKTLRVHSHLLEKWQDLILVVPPLLIIAGWLTRHCPAPTKGSASYNSLCVTYYTRIQHLLCDSTLPIDNNPFMDHLCRDIGLEETHMHLNGTTEAEKVWVDGLKNHQKIIAGLTHNSSSEGGISTPIGNGVARLLKQEEHALTPKILHNRIIHAAALKSYLLETSENNSFNAQEALSEGDLAWSSRYLKAIRTPAYSNLHITAREAIRLASIIDRLTSKESSSFEGICFFFYVLVRAQFCRLLVQQSNQNGFDQFQYITNNDLREETEKTYTERFRQIERGTQKSISFLEGRFAPKVTPEKNANILYQILRGYSYFLNETPQGKSRDNPKRNFCGASQPPISLKNYLDITKDFEAERSERHTQRRLRLGLTAHFIKKQATNKRKVPTLCRNSNVRCDADRSARALLKILDQTPGLYDLISGIDAASNERHASPEAFAPVFRRMYRKGIKRKTYHVGEDFCHLAAGIRAINEAVFFLDLSSGCRIGHGTAAGLNPQHWWDAVGGRIVQPCEDRLDDLVFAWGTLKEKALLLDRLPLLDEEIKRLASYIWNDTTLTPDLLYRAWKLRYLDPLVQDYHYDDPAIKYDRYYDVDSNLRQEKLLHKKAMNDFPAYQHYLKRHQINKLKKQDYGPLSRSQELIPIRQEDNILTTEILSTLQELTISLLQERHIAIETLPSSNIRISIHKNYADHHITNWLGYGHLTHLPNIVVGSDDPGIFATSLRMEYAHLFRALTMLQTTQPLPHINAEDILKRLCATAQQYRFS</sequence>
<comment type="caution">
    <text evidence="1">The sequence shown here is derived from an EMBL/GenBank/DDBJ whole genome shotgun (WGS) entry which is preliminary data.</text>
</comment>
<organism evidence="1 2">
    <name type="scientific">Bombella pollinis</name>
    <dbReference type="NCBI Taxonomy" id="2967337"/>
    <lineage>
        <taxon>Bacteria</taxon>
        <taxon>Pseudomonadati</taxon>
        <taxon>Pseudomonadota</taxon>
        <taxon>Alphaproteobacteria</taxon>
        <taxon>Acetobacterales</taxon>
        <taxon>Acetobacteraceae</taxon>
        <taxon>Bombella</taxon>
    </lineage>
</organism>
<dbReference type="PANTHER" id="PTHR11409">
    <property type="entry name" value="ADENOSINE DEAMINASE"/>
    <property type="match status" value="1"/>
</dbReference>
<keyword evidence="2" id="KW-1185">Reference proteome</keyword>
<dbReference type="EMBL" id="JANIDX010000003">
    <property type="protein sequence ID" value="MCX5619660.1"/>
    <property type="molecule type" value="Genomic_DNA"/>
</dbReference>
<evidence type="ECO:0008006" key="3">
    <source>
        <dbReference type="Google" id="ProtNLM"/>
    </source>
</evidence>
<dbReference type="InterPro" id="IPR032466">
    <property type="entry name" value="Metal_Hydrolase"/>
</dbReference>
<evidence type="ECO:0000313" key="2">
    <source>
        <dbReference type="Proteomes" id="UP001165575"/>
    </source>
</evidence>